<dbReference type="Pfam" id="PF00560">
    <property type="entry name" value="LRR_1"/>
    <property type="match status" value="3"/>
</dbReference>
<dbReference type="AlphaFoldDB" id="A0A1Z5J6P4"/>
<comment type="caution">
    <text evidence="5">The sequence shown here is derived from an EMBL/GenBank/DDBJ whole genome shotgun (WGS) entry which is preliminary data.</text>
</comment>
<dbReference type="PANTHER" id="PTHR48059">
    <property type="entry name" value="POLYGALACTURONASE INHIBITOR 1"/>
    <property type="match status" value="1"/>
</dbReference>
<name>A0A1Z5J6P4_FISSO</name>
<organism evidence="5 6">
    <name type="scientific">Fistulifera solaris</name>
    <name type="common">Oleaginous diatom</name>
    <dbReference type="NCBI Taxonomy" id="1519565"/>
    <lineage>
        <taxon>Eukaryota</taxon>
        <taxon>Sar</taxon>
        <taxon>Stramenopiles</taxon>
        <taxon>Ochrophyta</taxon>
        <taxon>Bacillariophyta</taxon>
        <taxon>Bacillariophyceae</taxon>
        <taxon>Bacillariophycidae</taxon>
        <taxon>Naviculales</taxon>
        <taxon>Naviculaceae</taxon>
        <taxon>Fistulifera</taxon>
    </lineage>
</organism>
<dbReference type="InterPro" id="IPR032675">
    <property type="entry name" value="LRR_dom_sf"/>
</dbReference>
<evidence type="ECO:0000256" key="4">
    <source>
        <dbReference type="ARBA" id="ARBA00023136"/>
    </source>
</evidence>
<dbReference type="PANTHER" id="PTHR48059:SF30">
    <property type="entry name" value="OS06G0587000 PROTEIN"/>
    <property type="match status" value="1"/>
</dbReference>
<dbReference type="SUPFAM" id="SSF52058">
    <property type="entry name" value="L domain-like"/>
    <property type="match status" value="1"/>
</dbReference>
<protein>
    <recommendedName>
        <fullName evidence="7">Leucine-rich repeat-containing N-terminal plant-type domain-containing protein</fullName>
    </recommendedName>
</protein>
<dbReference type="Proteomes" id="UP000198406">
    <property type="component" value="Unassembled WGS sequence"/>
</dbReference>
<dbReference type="EMBL" id="BDSP01000011">
    <property type="protein sequence ID" value="GAX09667.1"/>
    <property type="molecule type" value="Genomic_DNA"/>
</dbReference>
<evidence type="ECO:0000313" key="5">
    <source>
        <dbReference type="EMBL" id="GAX09667.1"/>
    </source>
</evidence>
<keyword evidence="2" id="KW-0433">Leucine-rich repeat</keyword>
<evidence type="ECO:0000313" key="6">
    <source>
        <dbReference type="Proteomes" id="UP000198406"/>
    </source>
</evidence>
<evidence type="ECO:0008006" key="7">
    <source>
        <dbReference type="Google" id="ProtNLM"/>
    </source>
</evidence>
<dbReference type="Gene3D" id="3.80.10.10">
    <property type="entry name" value="Ribonuclease Inhibitor"/>
    <property type="match status" value="3"/>
</dbReference>
<gene>
    <name evidence="5" type="ORF">FisN_19Lh135</name>
</gene>
<dbReference type="FunFam" id="3.80.10.10:FF:000095">
    <property type="entry name" value="LRR receptor-like serine/threonine-protein kinase GSO1"/>
    <property type="match status" value="1"/>
</dbReference>
<evidence type="ECO:0000256" key="1">
    <source>
        <dbReference type="ARBA" id="ARBA00004196"/>
    </source>
</evidence>
<dbReference type="InterPro" id="IPR051848">
    <property type="entry name" value="PGIP"/>
</dbReference>
<sequence length="532" mass="58887">MKKKGGKSSSDDLSYMLETVHDDLSKMLEESVSEDDMSMSMDFGESSECESLPQNQAVLELVSKNAATTNLKDPTTSRGKAFQWLTTFKRTLDPCRAPSQTLQLYSLLVFYYATGGSNWTKNDGWLRDENYCSWYGVTCDLEDKVFELTLDKNNLKGTLPQEISLLDTMESFGVYQNALSGTVPNGIVEWTELRLLDLEDNNFTGPAFPDKLSQWSRLESYQVSSNDLSGPMISDFYALPELRKLWVAGNKITGTLPKSLMYSTKLQSLVFYDNMVAGSIPPEIGKLNLTNFLAFNNLMAGTIPEEFYGNTNLVDLRIENNTFSGTISSALGNLVRLQSLRLGDNGFQGTFPTELKRLSNLVILSMNGTSLSGSIPDVFGTFQKLEYADFSNAYFTGELPRTIFDIPTISALYFNDNFLTGSIPGNYLTSSELRDLYLSNNRLNGTLPDIKPGQSRDALTELLIDGNEISGQVPVSICELVGFTAMKRDTGVKRTAGLATRNEKLSIRADHCNAKKKVSCDCCTPCPKSKAS</sequence>
<dbReference type="OrthoDB" id="38453at2759"/>
<evidence type="ECO:0000256" key="2">
    <source>
        <dbReference type="ARBA" id="ARBA00022614"/>
    </source>
</evidence>
<reference evidence="5 6" key="1">
    <citation type="journal article" date="2015" name="Plant Cell">
        <title>Oil accumulation by the oleaginous diatom Fistulifera solaris as revealed by the genome and transcriptome.</title>
        <authorList>
            <person name="Tanaka T."/>
            <person name="Maeda Y."/>
            <person name="Veluchamy A."/>
            <person name="Tanaka M."/>
            <person name="Abida H."/>
            <person name="Marechal E."/>
            <person name="Bowler C."/>
            <person name="Muto M."/>
            <person name="Sunaga Y."/>
            <person name="Tanaka M."/>
            <person name="Yoshino T."/>
            <person name="Taniguchi T."/>
            <person name="Fukuda Y."/>
            <person name="Nemoto M."/>
            <person name="Matsumoto M."/>
            <person name="Wong P.S."/>
            <person name="Aburatani S."/>
            <person name="Fujibuchi W."/>
        </authorList>
    </citation>
    <scope>NUCLEOTIDE SEQUENCE [LARGE SCALE GENOMIC DNA]</scope>
    <source>
        <strain evidence="5 6">JPCC DA0580</strain>
    </source>
</reference>
<evidence type="ECO:0000256" key="3">
    <source>
        <dbReference type="ARBA" id="ARBA00022737"/>
    </source>
</evidence>
<comment type="subcellular location">
    <subcellularLocation>
        <location evidence="1">Cell envelope</location>
    </subcellularLocation>
</comment>
<keyword evidence="4" id="KW-0472">Membrane</keyword>
<keyword evidence="6" id="KW-1185">Reference proteome</keyword>
<dbReference type="InterPro" id="IPR001611">
    <property type="entry name" value="Leu-rich_rpt"/>
</dbReference>
<proteinExistence type="predicted"/>
<accession>A0A1Z5J6P4</accession>
<keyword evidence="3" id="KW-0677">Repeat</keyword>
<dbReference type="InParanoid" id="A0A1Z5J6P4"/>
<dbReference type="FunFam" id="3.80.10.10:FF:000041">
    <property type="entry name" value="LRR receptor-like serine/threonine-protein kinase ERECTA"/>
    <property type="match status" value="1"/>
</dbReference>